<dbReference type="GO" id="GO:0005829">
    <property type="term" value="C:cytosol"/>
    <property type="evidence" value="ECO:0007669"/>
    <property type="project" value="TreeGrafter"/>
</dbReference>
<sequence length="439" mass="49021">MTPHQVKILEETNQSKTKTQQNLKEPSKTDESSNVLNLEIIGCCSTTRARVSRLTLPHTITLLPTFMPVATQGSIKGLIPEQVEANDISLILNNTYHLSLRPGTSIINQVGGTHVFQGWDHNLLSDSGGFQMVSLAKLSKVSEEGVEFENPFKCNEKLLLTPEKSIKIQQSLGTDIMMQLDDVIPSTASDPVRVEQAMRRSIRWLDRCIAQHLRPSPHPQSLFAIIQGGLNLELRTICLKEMTRPDRMAKIGGYAIGGLSGGESKDSFWKIVDHCTKILPIDKARYCMGIGYSEDLLVAIALGIDMADCVYPTRTARFGVALTFKGPLNLKSQIWENDYNVLDSDCNCQTCLSGKGLSRSYLSCLIKLDPVGFHTITIHNLAYQSTLMRQARSAILKDEFPQFLKKFFLNYFHHPQHYPKWCVEALSSVGVDLDLINDP</sequence>
<keyword evidence="2 6" id="KW-0808">Transferase</keyword>
<organism evidence="9 10">
    <name type="scientific">Cronartium quercuum f. sp. fusiforme G11</name>
    <dbReference type="NCBI Taxonomy" id="708437"/>
    <lineage>
        <taxon>Eukaryota</taxon>
        <taxon>Fungi</taxon>
        <taxon>Dikarya</taxon>
        <taxon>Basidiomycota</taxon>
        <taxon>Pucciniomycotina</taxon>
        <taxon>Pucciniomycetes</taxon>
        <taxon>Pucciniales</taxon>
        <taxon>Coleosporiaceae</taxon>
        <taxon>Cronartium</taxon>
    </lineage>
</organism>
<proteinExistence type="inferred from homology"/>
<feature type="region of interest" description="RNA binding; important for wobble base 34 recognition" evidence="6">
    <location>
        <begin position="313"/>
        <end position="317"/>
    </location>
</feature>
<protein>
    <recommendedName>
        <fullName evidence="6">Queuine tRNA-ribosyltransferase catalytic subunit 1</fullName>
        <ecNumber evidence="6">2.4.2.64</ecNumber>
    </recommendedName>
    <alternativeName>
        <fullName evidence="6">Guanine insertion enzyme</fullName>
    </alternativeName>
    <alternativeName>
        <fullName evidence="6">tRNA-guanine transglycosylase</fullName>
    </alternativeName>
</protein>
<evidence type="ECO:0000259" key="8">
    <source>
        <dbReference type="Pfam" id="PF01702"/>
    </source>
</evidence>
<evidence type="ECO:0000256" key="7">
    <source>
        <dbReference type="SAM" id="MobiDB-lite"/>
    </source>
</evidence>
<evidence type="ECO:0000313" key="9">
    <source>
        <dbReference type="EMBL" id="KAG0149278.1"/>
    </source>
</evidence>
<accession>A0A9P6NNJ0</accession>
<comment type="subunit">
    <text evidence="6">Heterodimer of a catalytic subunit and an accessory subunit.</text>
</comment>
<evidence type="ECO:0000313" key="10">
    <source>
        <dbReference type="Proteomes" id="UP000886653"/>
    </source>
</evidence>
<feature type="binding site" evidence="6">
    <location>
        <position position="227"/>
    </location>
    <ligand>
        <name>substrate</name>
    </ligand>
</feature>
<feature type="binding site" evidence="6">
    <location>
        <position position="348"/>
    </location>
    <ligand>
        <name>Zn(2+)</name>
        <dbReference type="ChEBI" id="CHEBI:29105"/>
    </ligand>
</feature>
<evidence type="ECO:0000256" key="6">
    <source>
        <dbReference type="HAMAP-Rule" id="MF_03218"/>
    </source>
</evidence>
<dbReference type="PANTHER" id="PTHR43530:SF1">
    <property type="entry name" value="QUEUINE TRNA-RIBOSYLTRANSFERASE CATALYTIC SUBUNIT 1"/>
    <property type="match status" value="1"/>
</dbReference>
<dbReference type="EC" id="2.4.2.64" evidence="6"/>
<keyword evidence="10" id="KW-1185">Reference proteome</keyword>
<dbReference type="InterPro" id="IPR002616">
    <property type="entry name" value="tRNA_ribo_trans-like"/>
</dbReference>
<keyword evidence="4 6" id="KW-0479">Metal-binding</keyword>
<dbReference type="InterPro" id="IPR036511">
    <property type="entry name" value="TGT-like_sf"/>
</dbReference>
<dbReference type="GO" id="GO:0046872">
    <property type="term" value="F:metal ion binding"/>
    <property type="evidence" value="ECO:0007669"/>
    <property type="project" value="UniProtKB-KW"/>
</dbReference>
<dbReference type="Pfam" id="PF01702">
    <property type="entry name" value="TGT"/>
    <property type="match status" value="1"/>
</dbReference>
<feature type="domain" description="tRNA-guanine(15) transglycosylase-like" evidence="8">
    <location>
        <begin position="47"/>
        <end position="411"/>
    </location>
</feature>
<comment type="function">
    <text evidence="6">Catalytic subunit of the queuine tRNA-ribosyltransferase (TGT) that catalyzes the base-exchange of a guanine (G) residue with queuine (Q) at position 34 (anticodon wobble position) in tRNAs with GU(N) anticodons (tRNA-Asp, -Asn, -His and -Tyr), resulting in the hypermodified nucleoside queuosine (7-(((4,5-cis-dihydroxy-2-cyclopenten-1-yl)amino)methyl)-7-deazaguanosine). Catalysis occurs through a double-displacement mechanism. The nucleophile active site attacks the C1' of nucleotide 34 to detach the guanine base from the RNA, forming a covalent enzyme-RNA intermediate. The proton acceptor active site deprotonates the incoming queuine, allowing a nucleophilic attack on the C1' of the ribose to form the product.</text>
</comment>
<comment type="subcellular location">
    <subcellularLocation>
        <location evidence="6">Cytoplasm</location>
    </subcellularLocation>
</comment>
<dbReference type="HAMAP" id="MF_00168">
    <property type="entry name" value="Q_tRNA_Tgt"/>
    <property type="match status" value="1"/>
</dbReference>
<dbReference type="Proteomes" id="UP000886653">
    <property type="component" value="Unassembled WGS sequence"/>
</dbReference>
<comment type="caution">
    <text evidence="9">The sequence shown here is derived from an EMBL/GenBank/DDBJ whole genome shotgun (WGS) entry which is preliminary data.</text>
</comment>
<feature type="binding site" evidence="6">
    <location>
        <position position="258"/>
    </location>
    <ligand>
        <name>substrate</name>
    </ligand>
</feature>
<feature type="binding site" evidence="6">
    <location>
        <begin position="126"/>
        <end position="130"/>
    </location>
    <ligand>
        <name>substrate</name>
    </ligand>
</feature>
<keyword evidence="1 6" id="KW-0328">Glycosyltransferase</keyword>
<keyword evidence="5 6" id="KW-0862">Zinc</keyword>
<feature type="binding site" evidence="6">
    <location>
        <position position="346"/>
    </location>
    <ligand>
        <name>Zn(2+)</name>
        <dbReference type="ChEBI" id="CHEBI:29105"/>
    </ligand>
</feature>
<feature type="active site" description="Nucleophile" evidence="6">
    <location>
        <position position="308"/>
    </location>
</feature>
<feature type="binding site" evidence="6">
    <location>
        <position position="351"/>
    </location>
    <ligand>
        <name>Zn(2+)</name>
        <dbReference type="ChEBI" id="CHEBI:29105"/>
    </ligand>
</feature>
<evidence type="ECO:0000256" key="5">
    <source>
        <dbReference type="ARBA" id="ARBA00022833"/>
    </source>
</evidence>
<feature type="binding site" evidence="6">
    <location>
        <position position="181"/>
    </location>
    <ligand>
        <name>substrate</name>
    </ligand>
</feature>
<feature type="active site" description="Proton acceptor" evidence="6">
    <location>
        <position position="126"/>
    </location>
</feature>
<comment type="cofactor">
    <cofactor evidence="6">
        <name>Zn(2+)</name>
        <dbReference type="ChEBI" id="CHEBI:29105"/>
    </cofactor>
</comment>
<evidence type="ECO:0000256" key="2">
    <source>
        <dbReference type="ARBA" id="ARBA00022679"/>
    </source>
</evidence>
<feature type="region of interest" description="Disordered" evidence="7">
    <location>
        <begin position="1"/>
        <end position="30"/>
    </location>
</feature>
<comment type="catalytic activity">
    <reaction evidence="6">
        <text>guanosine(34) in tRNA + queuine = queuosine(34) in tRNA + guanine</text>
        <dbReference type="Rhea" id="RHEA:16633"/>
        <dbReference type="Rhea" id="RHEA-COMP:10341"/>
        <dbReference type="Rhea" id="RHEA-COMP:18571"/>
        <dbReference type="ChEBI" id="CHEBI:16235"/>
        <dbReference type="ChEBI" id="CHEBI:17433"/>
        <dbReference type="ChEBI" id="CHEBI:74269"/>
        <dbReference type="ChEBI" id="CHEBI:194431"/>
        <dbReference type="EC" id="2.4.2.64"/>
    </reaction>
</comment>
<feature type="region of interest" description="RNA binding" evidence="6">
    <location>
        <begin position="289"/>
        <end position="295"/>
    </location>
</feature>
<reference evidence="9" key="1">
    <citation type="submission" date="2013-11" db="EMBL/GenBank/DDBJ databases">
        <title>Genome sequence of the fusiform rust pathogen reveals effectors for host alternation and coevolution with pine.</title>
        <authorList>
            <consortium name="DOE Joint Genome Institute"/>
            <person name="Smith K."/>
            <person name="Pendleton A."/>
            <person name="Kubisiak T."/>
            <person name="Anderson C."/>
            <person name="Salamov A."/>
            <person name="Aerts A."/>
            <person name="Riley R."/>
            <person name="Clum A."/>
            <person name="Lindquist E."/>
            <person name="Ence D."/>
            <person name="Campbell M."/>
            <person name="Kronenberg Z."/>
            <person name="Feau N."/>
            <person name="Dhillon B."/>
            <person name="Hamelin R."/>
            <person name="Burleigh J."/>
            <person name="Smith J."/>
            <person name="Yandell M."/>
            <person name="Nelson C."/>
            <person name="Grigoriev I."/>
            <person name="Davis J."/>
        </authorList>
    </citation>
    <scope>NUCLEOTIDE SEQUENCE</scope>
    <source>
        <strain evidence="9">G11</strain>
    </source>
</reference>
<dbReference type="GO" id="GO:0008479">
    <property type="term" value="F:tRNA-guanosine(34) queuine transglycosylase activity"/>
    <property type="evidence" value="ECO:0007669"/>
    <property type="project" value="UniProtKB-UniRule"/>
</dbReference>
<evidence type="ECO:0000256" key="1">
    <source>
        <dbReference type="ARBA" id="ARBA00022676"/>
    </source>
</evidence>
<name>A0A9P6NNJ0_9BASI</name>
<dbReference type="SUPFAM" id="SSF51713">
    <property type="entry name" value="tRNA-guanine transglycosylase"/>
    <property type="match status" value="1"/>
</dbReference>
<dbReference type="EMBL" id="MU167229">
    <property type="protein sequence ID" value="KAG0149278.1"/>
    <property type="molecule type" value="Genomic_DNA"/>
</dbReference>
<dbReference type="AlphaFoldDB" id="A0A9P6NNJ0"/>
<feature type="compositionally biased region" description="Polar residues" evidence="7">
    <location>
        <begin position="11"/>
        <end position="24"/>
    </location>
</feature>
<evidence type="ECO:0000256" key="3">
    <source>
        <dbReference type="ARBA" id="ARBA00022694"/>
    </source>
</evidence>
<evidence type="ECO:0000256" key="4">
    <source>
        <dbReference type="ARBA" id="ARBA00022723"/>
    </source>
</evidence>
<dbReference type="Gene3D" id="3.20.20.105">
    <property type="entry name" value="Queuine tRNA-ribosyltransferase-like"/>
    <property type="match status" value="1"/>
</dbReference>
<comment type="similarity">
    <text evidence="6">Belongs to the queuine tRNA-ribosyltransferase family.</text>
</comment>
<keyword evidence="6" id="KW-0963">Cytoplasm</keyword>
<gene>
    <name evidence="9" type="ORF">CROQUDRAFT_39993</name>
</gene>
<keyword evidence="3 6" id="KW-0819">tRNA processing</keyword>
<dbReference type="GO" id="GO:0006400">
    <property type="term" value="P:tRNA modification"/>
    <property type="evidence" value="ECO:0007669"/>
    <property type="project" value="InterPro"/>
</dbReference>
<feature type="binding site" evidence="6">
    <location>
        <position position="379"/>
    </location>
    <ligand>
        <name>Zn(2+)</name>
        <dbReference type="ChEBI" id="CHEBI:29105"/>
    </ligand>
</feature>
<dbReference type="OrthoDB" id="10249838at2759"/>
<dbReference type="InterPro" id="IPR004803">
    <property type="entry name" value="TGT"/>
</dbReference>
<dbReference type="NCBIfam" id="TIGR00449">
    <property type="entry name" value="tgt_general"/>
    <property type="match status" value="1"/>
</dbReference>
<dbReference type="PANTHER" id="PTHR43530">
    <property type="entry name" value="QUEUINE TRNA-RIBOSYLTRANSFERASE CATALYTIC SUBUNIT 1"/>
    <property type="match status" value="1"/>
</dbReference>
<dbReference type="NCBIfam" id="TIGR00430">
    <property type="entry name" value="Q_tRNA_tgt"/>
    <property type="match status" value="1"/>
</dbReference>